<feature type="domain" description="Kinesin motor" evidence="8">
    <location>
        <begin position="89"/>
        <end position="537"/>
    </location>
</feature>
<feature type="compositionally biased region" description="Acidic residues" evidence="7">
    <location>
        <begin position="778"/>
        <end position="795"/>
    </location>
</feature>
<dbReference type="Pfam" id="PF00225">
    <property type="entry name" value="Kinesin"/>
    <property type="match status" value="1"/>
</dbReference>
<dbReference type="PANTHER" id="PTHR24115:SF1008">
    <property type="entry name" value="KINESIN-LIKE PROTEIN SUBITO"/>
    <property type="match status" value="1"/>
</dbReference>
<comment type="caution">
    <text evidence="9">The sequence shown here is derived from an EMBL/GenBank/DDBJ whole genome shotgun (WGS) entry which is preliminary data.</text>
</comment>
<dbReference type="GO" id="GO:0007018">
    <property type="term" value="P:microtubule-based movement"/>
    <property type="evidence" value="ECO:0007669"/>
    <property type="project" value="InterPro"/>
</dbReference>
<dbReference type="InterPro" id="IPR027417">
    <property type="entry name" value="P-loop_NTPase"/>
</dbReference>
<dbReference type="GO" id="GO:0008017">
    <property type="term" value="F:microtubule binding"/>
    <property type="evidence" value="ECO:0007669"/>
    <property type="project" value="InterPro"/>
</dbReference>
<keyword evidence="4 5" id="KW-0505">Motor protein</keyword>
<name>A0AAD7JSE1_9AGAR</name>
<dbReference type="GO" id="GO:0005871">
    <property type="term" value="C:kinesin complex"/>
    <property type="evidence" value="ECO:0007669"/>
    <property type="project" value="TreeGrafter"/>
</dbReference>
<dbReference type="InterPro" id="IPR001752">
    <property type="entry name" value="Kinesin_motor_dom"/>
</dbReference>
<dbReference type="InterPro" id="IPR036961">
    <property type="entry name" value="Kinesin_motor_dom_sf"/>
</dbReference>
<dbReference type="PROSITE" id="PS50067">
    <property type="entry name" value="KINESIN_MOTOR_2"/>
    <property type="match status" value="1"/>
</dbReference>
<keyword evidence="2 5" id="KW-0547">Nucleotide-binding</keyword>
<dbReference type="InterPro" id="IPR027640">
    <property type="entry name" value="Kinesin-like_fam"/>
</dbReference>
<protein>
    <recommendedName>
        <fullName evidence="6">Kinesin-like protein</fullName>
    </recommendedName>
</protein>
<gene>
    <name evidence="9" type="ORF">DFH07DRAFT_805619</name>
</gene>
<evidence type="ECO:0000313" key="9">
    <source>
        <dbReference type="EMBL" id="KAJ7770894.1"/>
    </source>
</evidence>
<dbReference type="SMART" id="SM00129">
    <property type="entry name" value="KISc"/>
    <property type="match status" value="1"/>
</dbReference>
<dbReference type="GO" id="GO:0005524">
    <property type="term" value="F:ATP binding"/>
    <property type="evidence" value="ECO:0007669"/>
    <property type="project" value="UniProtKB-UniRule"/>
</dbReference>
<dbReference type="PROSITE" id="PS00411">
    <property type="entry name" value="KINESIN_MOTOR_1"/>
    <property type="match status" value="1"/>
</dbReference>
<keyword evidence="10" id="KW-1185">Reference proteome</keyword>
<dbReference type="EMBL" id="JARJLG010000023">
    <property type="protein sequence ID" value="KAJ7770894.1"/>
    <property type="molecule type" value="Genomic_DNA"/>
</dbReference>
<feature type="compositionally biased region" description="Low complexity" evidence="7">
    <location>
        <begin position="9"/>
        <end position="39"/>
    </location>
</feature>
<feature type="compositionally biased region" description="Low complexity" evidence="7">
    <location>
        <begin position="796"/>
        <end position="812"/>
    </location>
</feature>
<dbReference type="GO" id="GO:0003777">
    <property type="term" value="F:microtubule motor activity"/>
    <property type="evidence" value="ECO:0007669"/>
    <property type="project" value="InterPro"/>
</dbReference>
<dbReference type="AlphaFoldDB" id="A0AAD7JSE1"/>
<evidence type="ECO:0000256" key="7">
    <source>
        <dbReference type="SAM" id="MobiDB-lite"/>
    </source>
</evidence>
<dbReference type="PANTHER" id="PTHR24115">
    <property type="entry name" value="KINESIN-RELATED"/>
    <property type="match status" value="1"/>
</dbReference>
<comment type="similarity">
    <text evidence="5 6">Belongs to the TRAFAC class myosin-kinesin ATPase superfamily. Kinesin family.</text>
</comment>
<proteinExistence type="inferred from homology"/>
<dbReference type="Gene3D" id="3.40.850.10">
    <property type="entry name" value="Kinesin motor domain"/>
    <property type="match status" value="1"/>
</dbReference>
<keyword evidence="1 6" id="KW-0493">Microtubule</keyword>
<feature type="binding site" evidence="5">
    <location>
        <begin position="184"/>
        <end position="191"/>
    </location>
    <ligand>
        <name>ATP</name>
        <dbReference type="ChEBI" id="CHEBI:30616"/>
    </ligand>
</feature>
<evidence type="ECO:0000256" key="4">
    <source>
        <dbReference type="ARBA" id="ARBA00023175"/>
    </source>
</evidence>
<dbReference type="SUPFAM" id="SSF52540">
    <property type="entry name" value="P-loop containing nucleoside triphosphate hydrolases"/>
    <property type="match status" value="1"/>
</dbReference>
<feature type="region of interest" description="Disordered" evidence="7">
    <location>
        <begin position="549"/>
        <end position="569"/>
    </location>
</feature>
<dbReference type="GO" id="GO:0005874">
    <property type="term" value="C:microtubule"/>
    <property type="evidence" value="ECO:0007669"/>
    <property type="project" value="UniProtKB-KW"/>
</dbReference>
<organism evidence="9 10">
    <name type="scientific">Mycena maculata</name>
    <dbReference type="NCBI Taxonomy" id="230809"/>
    <lineage>
        <taxon>Eukaryota</taxon>
        <taxon>Fungi</taxon>
        <taxon>Dikarya</taxon>
        <taxon>Basidiomycota</taxon>
        <taxon>Agaricomycotina</taxon>
        <taxon>Agaricomycetes</taxon>
        <taxon>Agaricomycetidae</taxon>
        <taxon>Agaricales</taxon>
        <taxon>Marasmiineae</taxon>
        <taxon>Mycenaceae</taxon>
        <taxon>Mycena</taxon>
    </lineage>
</organism>
<evidence type="ECO:0000259" key="8">
    <source>
        <dbReference type="PROSITE" id="PS50067"/>
    </source>
</evidence>
<feature type="compositionally biased region" description="Acidic residues" evidence="7">
    <location>
        <begin position="813"/>
        <end position="831"/>
    </location>
</feature>
<dbReference type="GO" id="GO:0016887">
    <property type="term" value="F:ATP hydrolysis activity"/>
    <property type="evidence" value="ECO:0007669"/>
    <property type="project" value="TreeGrafter"/>
</dbReference>
<evidence type="ECO:0000313" key="10">
    <source>
        <dbReference type="Proteomes" id="UP001215280"/>
    </source>
</evidence>
<evidence type="ECO:0000256" key="5">
    <source>
        <dbReference type="PROSITE-ProRule" id="PRU00283"/>
    </source>
</evidence>
<feature type="region of interest" description="Disordered" evidence="7">
    <location>
        <begin position="1"/>
        <end position="89"/>
    </location>
</feature>
<evidence type="ECO:0000256" key="6">
    <source>
        <dbReference type="RuleBase" id="RU000394"/>
    </source>
</evidence>
<keyword evidence="3 5" id="KW-0067">ATP-binding</keyword>
<dbReference type="GO" id="GO:0005634">
    <property type="term" value="C:nucleus"/>
    <property type="evidence" value="ECO:0007669"/>
    <property type="project" value="TreeGrafter"/>
</dbReference>
<feature type="region of interest" description="Disordered" evidence="7">
    <location>
        <begin position="688"/>
        <end position="867"/>
    </location>
</feature>
<evidence type="ECO:0000256" key="3">
    <source>
        <dbReference type="ARBA" id="ARBA00022840"/>
    </source>
</evidence>
<sequence length="952" mass="104082">MSTKPKPPVRASTRTKTPTTVAPSTRTTRATASKSATATPPAPVAKKSTRKPLVSKDNATDAVVPSKPVSKPTAKRKGPKSAEDDEREPIMAYLRIRPHLGDDEPSSSPYLEPLSDTSVRMTDPHDPQNNAWRYRVSTIAPSSIYTFSHIFPTHTSQSDFFTKTTLPLVRDVLQGQNGLLFAYGVTNSGKTYSVQGGAHAGSAGILPRTLDVLFNSIDGLHGTGKYRPVRLQGVELADKTDSAPPPVSPEPGLAEVLGQHMDPAASDADIDPTVLKVDRNYEYTIWLSYAEVYNEKVYDLLDNVQDNSTGGIPRSNSGKSLLLTRKALSLKPSPPSDSPESGISGKYISGLRQFRVHSASQAKALVKLGQLHRRVFGTLANRESSRSHGMVILKVVRGHRGERDDPTALQIARLTLVDLAGSERTKHTQTTGDRLKEAGNINKSLMVLGQCMEVLRNNQRRVAVSLSQEGSDGRMDTRDVKRGLAVVPFRHSKLTEALMDYFVGDARAVMIVNVNPYDTGYDENSHVMKFAALAREVYVTPAPVPVQRLPGAKAQGSAGKRSPPEVAPKPYRRKVTISTGGPGSGKKAREAVLEVLEEDEGDVAESDDDEPINPLVDALFDEVEELRMQLFESEMRCAIIEAEVREEVMREMEERMASMEKMYARRLMNEVEQNEMKTDAKIDMLHHSGLFGSPVKPRVPQPRSAASDVSEEEDVEMSLIEHGADDLTSEDESERSRSLSLSPLAGKGKARSPTKPGTPRIIREVREYIPDPPMLPSDTEDAELTESELESDDGTDVVSVASVGTGVSATTGSEDDESQSDGDYNEDEEEDKWAPASAKTPRAKPAPQRVASPSPVPKMQAPTPRVSKLERGMSQLSLGEVDPDDSVIILPAKKFRARQESSEYEDQAEPSVALKKKKRQLAKKSVVTEEQIERAAAKTDSGKNVKRMTGRF</sequence>
<evidence type="ECO:0000256" key="2">
    <source>
        <dbReference type="ARBA" id="ARBA00022741"/>
    </source>
</evidence>
<reference evidence="9" key="1">
    <citation type="submission" date="2023-03" db="EMBL/GenBank/DDBJ databases">
        <title>Massive genome expansion in bonnet fungi (Mycena s.s.) driven by repeated elements and novel gene families across ecological guilds.</title>
        <authorList>
            <consortium name="Lawrence Berkeley National Laboratory"/>
            <person name="Harder C.B."/>
            <person name="Miyauchi S."/>
            <person name="Viragh M."/>
            <person name="Kuo A."/>
            <person name="Thoen E."/>
            <person name="Andreopoulos B."/>
            <person name="Lu D."/>
            <person name="Skrede I."/>
            <person name="Drula E."/>
            <person name="Henrissat B."/>
            <person name="Morin E."/>
            <person name="Kohler A."/>
            <person name="Barry K."/>
            <person name="LaButti K."/>
            <person name="Morin E."/>
            <person name="Salamov A."/>
            <person name="Lipzen A."/>
            <person name="Mereny Z."/>
            <person name="Hegedus B."/>
            <person name="Baldrian P."/>
            <person name="Stursova M."/>
            <person name="Weitz H."/>
            <person name="Taylor A."/>
            <person name="Grigoriev I.V."/>
            <person name="Nagy L.G."/>
            <person name="Martin F."/>
            <person name="Kauserud H."/>
        </authorList>
    </citation>
    <scope>NUCLEOTIDE SEQUENCE</scope>
    <source>
        <strain evidence="9">CBHHK188m</strain>
    </source>
</reference>
<dbReference type="Proteomes" id="UP001215280">
    <property type="component" value="Unassembled WGS sequence"/>
</dbReference>
<dbReference type="PRINTS" id="PR00380">
    <property type="entry name" value="KINESINHEAVY"/>
</dbReference>
<dbReference type="InterPro" id="IPR019821">
    <property type="entry name" value="Kinesin_motor_CS"/>
</dbReference>
<accession>A0AAD7JSE1</accession>
<evidence type="ECO:0000256" key="1">
    <source>
        <dbReference type="ARBA" id="ARBA00022701"/>
    </source>
</evidence>